<dbReference type="WBParaSite" id="PSAMB.scaffold1525size30456.g13645.t1">
    <property type="protein sequence ID" value="PSAMB.scaffold1525size30456.g13645.t1"/>
    <property type="gene ID" value="PSAMB.scaffold1525size30456.g13645"/>
</dbReference>
<evidence type="ECO:0000256" key="1">
    <source>
        <dbReference type="SAM" id="Phobius"/>
    </source>
</evidence>
<keyword evidence="1" id="KW-1133">Transmembrane helix</keyword>
<keyword evidence="1" id="KW-0472">Membrane</keyword>
<accession>A0A914V720</accession>
<evidence type="ECO:0000313" key="3">
    <source>
        <dbReference type="WBParaSite" id="PSAMB.scaffold1525size30456.g13645.t1"/>
    </source>
</evidence>
<evidence type="ECO:0000313" key="2">
    <source>
        <dbReference type="Proteomes" id="UP000887566"/>
    </source>
</evidence>
<dbReference type="AlphaFoldDB" id="A0A914V720"/>
<keyword evidence="1" id="KW-0812">Transmembrane</keyword>
<reference evidence="3" key="1">
    <citation type="submission" date="2022-11" db="UniProtKB">
        <authorList>
            <consortium name="WormBaseParasite"/>
        </authorList>
    </citation>
    <scope>IDENTIFICATION</scope>
</reference>
<name>A0A914V720_9BILA</name>
<organism evidence="2 3">
    <name type="scientific">Plectus sambesii</name>
    <dbReference type="NCBI Taxonomy" id="2011161"/>
    <lineage>
        <taxon>Eukaryota</taxon>
        <taxon>Metazoa</taxon>
        <taxon>Ecdysozoa</taxon>
        <taxon>Nematoda</taxon>
        <taxon>Chromadorea</taxon>
        <taxon>Plectida</taxon>
        <taxon>Plectina</taxon>
        <taxon>Plectoidea</taxon>
        <taxon>Plectidae</taxon>
        <taxon>Plectus</taxon>
    </lineage>
</organism>
<feature type="transmembrane region" description="Helical" evidence="1">
    <location>
        <begin position="12"/>
        <end position="39"/>
    </location>
</feature>
<protein>
    <submittedName>
        <fullName evidence="3">Uncharacterized protein</fullName>
    </submittedName>
</protein>
<proteinExistence type="predicted"/>
<keyword evidence="2" id="KW-1185">Reference proteome</keyword>
<sequence>MRFVVNSTRSEGFVWFNIATNILSILVQWTCSAFVLTTVHNIQKRISNRTISSASAKRSQRQRVDYAAWRAGASAKLIRTITRDRPEAAVPPDHAPEMNLLRD</sequence>
<dbReference type="Proteomes" id="UP000887566">
    <property type="component" value="Unplaced"/>
</dbReference>